<dbReference type="GO" id="GO:0004375">
    <property type="term" value="F:glycine dehydrogenase (decarboxylating) activity"/>
    <property type="evidence" value="ECO:0007669"/>
    <property type="project" value="UniProtKB-EC"/>
</dbReference>
<dbReference type="PANTHER" id="PTHR42806:SF1">
    <property type="entry name" value="GLYCINE DEHYDROGENASE (DECARBOXYLATING)"/>
    <property type="match status" value="1"/>
</dbReference>
<evidence type="ECO:0000256" key="3">
    <source>
        <dbReference type="ARBA" id="ARBA00049026"/>
    </source>
</evidence>
<accession>A0A517R359</accession>
<evidence type="ECO:0000313" key="7">
    <source>
        <dbReference type="Proteomes" id="UP000317318"/>
    </source>
</evidence>
<dbReference type="InterPro" id="IPR015422">
    <property type="entry name" value="PyrdxlP-dep_Trfase_small"/>
</dbReference>
<dbReference type="PANTHER" id="PTHR42806">
    <property type="entry name" value="GLYCINE CLEAVAGE SYSTEM P-PROTEIN"/>
    <property type="match status" value="1"/>
</dbReference>
<evidence type="ECO:0000256" key="1">
    <source>
        <dbReference type="ARBA" id="ARBA00003788"/>
    </source>
</evidence>
<keyword evidence="7" id="KW-1185">Reference proteome</keyword>
<dbReference type="Gene3D" id="3.90.1150.10">
    <property type="entry name" value="Aspartate Aminotransferase, domain 1"/>
    <property type="match status" value="1"/>
</dbReference>
<dbReference type="HAMAP" id="MF_00712">
    <property type="entry name" value="GcvPA"/>
    <property type="match status" value="1"/>
</dbReference>
<dbReference type="AlphaFoldDB" id="A0A517R359"/>
<dbReference type="InterPro" id="IPR049315">
    <property type="entry name" value="GDC-P_N"/>
</dbReference>
<dbReference type="Proteomes" id="UP000317318">
    <property type="component" value="Chromosome"/>
</dbReference>
<evidence type="ECO:0000256" key="4">
    <source>
        <dbReference type="HAMAP-Rule" id="MF_00712"/>
    </source>
</evidence>
<dbReference type="CDD" id="cd00613">
    <property type="entry name" value="GDC-P"/>
    <property type="match status" value="1"/>
</dbReference>
<dbReference type="EC" id="1.4.4.2" evidence="4"/>
<gene>
    <name evidence="4 6" type="primary">gcvPA</name>
    <name evidence="6" type="ORF">Pan189_27090</name>
</gene>
<reference evidence="6 7" key="1">
    <citation type="submission" date="2019-02" db="EMBL/GenBank/DDBJ databases">
        <title>Deep-cultivation of Planctomycetes and their phenomic and genomic characterization uncovers novel biology.</title>
        <authorList>
            <person name="Wiegand S."/>
            <person name="Jogler M."/>
            <person name="Boedeker C."/>
            <person name="Pinto D."/>
            <person name="Vollmers J."/>
            <person name="Rivas-Marin E."/>
            <person name="Kohn T."/>
            <person name="Peeters S.H."/>
            <person name="Heuer A."/>
            <person name="Rast P."/>
            <person name="Oberbeckmann S."/>
            <person name="Bunk B."/>
            <person name="Jeske O."/>
            <person name="Meyerdierks A."/>
            <person name="Storesund J.E."/>
            <person name="Kallscheuer N."/>
            <person name="Luecker S."/>
            <person name="Lage O.M."/>
            <person name="Pohl T."/>
            <person name="Merkel B.J."/>
            <person name="Hornburger P."/>
            <person name="Mueller R.-W."/>
            <person name="Bruemmer F."/>
            <person name="Labrenz M."/>
            <person name="Spormann A.M."/>
            <person name="Op den Camp H."/>
            <person name="Overmann J."/>
            <person name="Amann R."/>
            <person name="Jetten M.S.M."/>
            <person name="Mascher T."/>
            <person name="Medema M.H."/>
            <person name="Devos D.P."/>
            <person name="Kaster A.-K."/>
            <person name="Ovreas L."/>
            <person name="Rohde M."/>
            <person name="Galperin M.Y."/>
            <person name="Jogler C."/>
        </authorList>
    </citation>
    <scope>NUCLEOTIDE SEQUENCE [LARGE SCALE GENOMIC DNA]</scope>
    <source>
        <strain evidence="6 7">Pan189</strain>
    </source>
</reference>
<dbReference type="PIRSF" id="PIRSF006815">
    <property type="entry name" value="GcvPA"/>
    <property type="match status" value="1"/>
</dbReference>
<dbReference type="InterPro" id="IPR015424">
    <property type="entry name" value="PyrdxlP-dep_Trfase"/>
</dbReference>
<dbReference type="Pfam" id="PF02347">
    <property type="entry name" value="GDC-P"/>
    <property type="match status" value="1"/>
</dbReference>
<dbReference type="GO" id="GO:0009116">
    <property type="term" value="P:nucleoside metabolic process"/>
    <property type="evidence" value="ECO:0007669"/>
    <property type="project" value="InterPro"/>
</dbReference>
<comment type="similarity">
    <text evidence="4">Belongs to the GcvP family. N-terminal subunit subfamily.</text>
</comment>
<proteinExistence type="inferred from homology"/>
<sequence length="438" mass="47664">MLARIGVDSVDDLFADVPERFRLEGLMNLPEPLTEIELQRAITEQAGRNVGPNDRVCLLGGGVYDHFIPAVVDEIAGRGEFYTAYTPYQPECSQGTLQAFFEYQSLACELTGMEVSNASLYEGGTSMSEAAFMAVRVSGRHGKIVVLGSVHPEYRAVLKTYLTRLESTLVEIPCPNGTVDPDEVAKAVDETTACVIFQHPNFFGCLEEAEAIVEKAHEVGAMAISVFDPLSVGLVKRPGEYGADIAVAEGQSLGVPMQYGGPYLGMFCCRSEYVRKMPGRLIGTTEDKNGKECFVLAMQTREQHIRRGKATSNICTNQGLLALRATIYLSLLGPEGLKEVGELCLRKAHYLADKLGEIDGLSLAFDRPFFKEFALKCDAGAEEVAARARAAGFDLGPRFQRVTADDDVNGLSGNSLLLAAVTEQRTREELDRLAAALR</sequence>
<evidence type="ECO:0000259" key="5">
    <source>
        <dbReference type="Pfam" id="PF02347"/>
    </source>
</evidence>
<comment type="catalytic activity">
    <reaction evidence="3 4">
        <text>N(6)-[(R)-lipoyl]-L-lysyl-[glycine-cleavage complex H protein] + glycine + H(+) = N(6)-[(R)-S(8)-aminomethyldihydrolipoyl]-L-lysyl-[glycine-cleavage complex H protein] + CO2</text>
        <dbReference type="Rhea" id="RHEA:24304"/>
        <dbReference type="Rhea" id="RHEA-COMP:10494"/>
        <dbReference type="Rhea" id="RHEA-COMP:10495"/>
        <dbReference type="ChEBI" id="CHEBI:15378"/>
        <dbReference type="ChEBI" id="CHEBI:16526"/>
        <dbReference type="ChEBI" id="CHEBI:57305"/>
        <dbReference type="ChEBI" id="CHEBI:83099"/>
        <dbReference type="ChEBI" id="CHEBI:83143"/>
        <dbReference type="EC" id="1.4.4.2"/>
    </reaction>
</comment>
<dbReference type="NCBIfam" id="NF001696">
    <property type="entry name" value="PRK00451.1"/>
    <property type="match status" value="1"/>
</dbReference>
<comment type="function">
    <text evidence="1 4">The glycine cleavage system catalyzes the degradation of glycine. The P protein binds the alpha-amino group of glycine through its pyridoxal phosphate cofactor; CO(2) is released and the remaining methylamine moiety is then transferred to the lipoamide cofactor of the H protein.</text>
</comment>
<evidence type="ECO:0000313" key="6">
    <source>
        <dbReference type="EMBL" id="QDT38318.1"/>
    </source>
</evidence>
<comment type="subunit">
    <text evidence="4">The glycine cleavage system is composed of four proteins: P, T, L and H. In this organism, the P 'protein' is a heterodimer of two subunits.</text>
</comment>
<feature type="domain" description="Glycine cleavage system P-protein N-terminal" evidence="5">
    <location>
        <begin position="1"/>
        <end position="433"/>
    </location>
</feature>
<dbReference type="InterPro" id="IPR023010">
    <property type="entry name" value="GcvPA"/>
</dbReference>
<name>A0A517R359_9PLAN</name>
<dbReference type="Gene3D" id="3.40.640.10">
    <property type="entry name" value="Type I PLP-dependent aspartate aminotransferase-like (Major domain)"/>
    <property type="match status" value="1"/>
</dbReference>
<evidence type="ECO:0000256" key="2">
    <source>
        <dbReference type="ARBA" id="ARBA00023002"/>
    </source>
</evidence>
<dbReference type="KEGG" id="svp:Pan189_27090"/>
<protein>
    <recommendedName>
        <fullName evidence="4">Probable glycine dehydrogenase (decarboxylating) subunit 1</fullName>
        <ecNumber evidence="4">1.4.4.2</ecNumber>
    </recommendedName>
    <alternativeName>
        <fullName evidence="4">Glycine cleavage system P-protein subunit 1</fullName>
    </alternativeName>
    <alternativeName>
        <fullName evidence="4">Glycine decarboxylase subunit 1</fullName>
    </alternativeName>
    <alternativeName>
        <fullName evidence="4">Glycine dehydrogenase (aminomethyl-transferring) subunit 1</fullName>
    </alternativeName>
</protein>
<dbReference type="EMBL" id="CP036268">
    <property type="protein sequence ID" value="QDT38318.1"/>
    <property type="molecule type" value="Genomic_DNA"/>
</dbReference>
<keyword evidence="2 4" id="KW-0560">Oxidoreductase</keyword>
<dbReference type="InterPro" id="IPR015421">
    <property type="entry name" value="PyrdxlP-dep_Trfase_major"/>
</dbReference>
<dbReference type="InterPro" id="IPR020581">
    <property type="entry name" value="GDC_P"/>
</dbReference>
<organism evidence="6 7">
    <name type="scientific">Stratiformator vulcanicus</name>
    <dbReference type="NCBI Taxonomy" id="2527980"/>
    <lineage>
        <taxon>Bacteria</taxon>
        <taxon>Pseudomonadati</taxon>
        <taxon>Planctomycetota</taxon>
        <taxon>Planctomycetia</taxon>
        <taxon>Planctomycetales</taxon>
        <taxon>Planctomycetaceae</taxon>
        <taxon>Stratiformator</taxon>
    </lineage>
</organism>
<dbReference type="GO" id="GO:0019464">
    <property type="term" value="P:glycine decarboxylation via glycine cleavage system"/>
    <property type="evidence" value="ECO:0007669"/>
    <property type="project" value="UniProtKB-UniRule"/>
</dbReference>
<dbReference type="SUPFAM" id="SSF53383">
    <property type="entry name" value="PLP-dependent transferases"/>
    <property type="match status" value="1"/>
</dbReference>